<keyword evidence="1" id="KW-0472">Membrane</keyword>
<dbReference type="RefSeq" id="WP_306212262.1">
    <property type="nucleotide sequence ID" value="NZ_CP132353.1"/>
</dbReference>
<protein>
    <submittedName>
        <fullName evidence="2">Phage holin family protein</fullName>
    </submittedName>
</protein>
<organism evidence="2 3">
    <name type="scientific">Erwinia pyri</name>
    <dbReference type="NCBI Taxonomy" id="3062598"/>
    <lineage>
        <taxon>Bacteria</taxon>
        <taxon>Pseudomonadati</taxon>
        <taxon>Pseudomonadota</taxon>
        <taxon>Gammaproteobacteria</taxon>
        <taxon>Enterobacterales</taxon>
        <taxon>Erwiniaceae</taxon>
        <taxon>Erwinia</taxon>
    </lineage>
</organism>
<evidence type="ECO:0000256" key="1">
    <source>
        <dbReference type="SAM" id="Phobius"/>
    </source>
</evidence>
<evidence type="ECO:0000313" key="2">
    <source>
        <dbReference type="EMBL" id="WLS80494.1"/>
    </source>
</evidence>
<gene>
    <name evidence="2" type="ORF">Q3V30_08450</name>
</gene>
<dbReference type="EMBL" id="CP132353">
    <property type="protein sequence ID" value="WLS80494.1"/>
    <property type="molecule type" value="Genomic_DNA"/>
</dbReference>
<keyword evidence="1" id="KW-0812">Transmembrane</keyword>
<keyword evidence="3" id="KW-1185">Reference proteome</keyword>
<dbReference type="Proteomes" id="UP001228139">
    <property type="component" value="Chromosome"/>
</dbReference>
<sequence length="95" mass="10885">MVTNDPMVITNVITCTAIALRLMFFRKAGANHEVWASWLAYLFVLAYGSIPFRYFFDNYNHTTWSALMINMIFCAAIYRAKGNVAEVLAVLRPQK</sequence>
<dbReference type="Pfam" id="PF05449">
    <property type="entry name" value="Phage_holin_3_7"/>
    <property type="match status" value="1"/>
</dbReference>
<name>A0AA50DM61_9GAMM</name>
<evidence type="ECO:0000313" key="3">
    <source>
        <dbReference type="Proteomes" id="UP001228139"/>
    </source>
</evidence>
<dbReference type="InterPro" id="IPR008473">
    <property type="entry name" value="Phage_holin_3_7"/>
</dbReference>
<feature type="transmembrane region" description="Helical" evidence="1">
    <location>
        <begin position="6"/>
        <end position="24"/>
    </location>
</feature>
<feature type="transmembrane region" description="Helical" evidence="1">
    <location>
        <begin position="62"/>
        <end position="78"/>
    </location>
</feature>
<reference evidence="2 3" key="1">
    <citation type="submission" date="2023-07" db="EMBL/GenBank/DDBJ databases">
        <title>Pathogenic bacteria of pear tree diseases.</title>
        <authorList>
            <person name="Zhang Z."/>
            <person name="He L."/>
            <person name="Huang R."/>
        </authorList>
    </citation>
    <scope>NUCLEOTIDE SEQUENCE [LARGE SCALE GENOMIC DNA]</scope>
    <source>
        <strain evidence="2 3">DE2</strain>
    </source>
</reference>
<keyword evidence="1" id="KW-1133">Transmembrane helix</keyword>
<dbReference type="AlphaFoldDB" id="A0AA50DM61"/>
<accession>A0AA50DM61</accession>
<proteinExistence type="predicted"/>
<dbReference type="KEGG" id="epi:Q3V30_08450"/>
<feature type="transmembrane region" description="Helical" evidence="1">
    <location>
        <begin position="36"/>
        <end position="56"/>
    </location>
</feature>